<evidence type="ECO:0000259" key="1">
    <source>
        <dbReference type="Pfam" id="PF13468"/>
    </source>
</evidence>
<dbReference type="Proteomes" id="UP001303373">
    <property type="component" value="Chromosome 2"/>
</dbReference>
<dbReference type="InterPro" id="IPR025870">
    <property type="entry name" value="Glyoxalase-like_dom"/>
</dbReference>
<evidence type="ECO:0000313" key="2">
    <source>
        <dbReference type="EMBL" id="WPG98632.1"/>
    </source>
</evidence>
<organism evidence="2 3">
    <name type="scientific">Acrodontium crateriforme</name>
    <dbReference type="NCBI Taxonomy" id="150365"/>
    <lineage>
        <taxon>Eukaryota</taxon>
        <taxon>Fungi</taxon>
        <taxon>Dikarya</taxon>
        <taxon>Ascomycota</taxon>
        <taxon>Pezizomycotina</taxon>
        <taxon>Dothideomycetes</taxon>
        <taxon>Dothideomycetidae</taxon>
        <taxon>Mycosphaerellales</taxon>
        <taxon>Teratosphaeriaceae</taxon>
        <taxon>Acrodontium</taxon>
    </lineage>
</organism>
<keyword evidence="3" id="KW-1185">Reference proteome</keyword>
<accession>A0AAQ3RA24</accession>
<dbReference type="Gene3D" id="3.10.180.10">
    <property type="entry name" value="2,3-Dihydroxybiphenyl 1,2-Dioxygenase, domain 1"/>
    <property type="match status" value="1"/>
</dbReference>
<dbReference type="SUPFAM" id="SSF54593">
    <property type="entry name" value="Glyoxalase/Bleomycin resistance protein/Dihydroxybiphenyl dioxygenase"/>
    <property type="match status" value="1"/>
</dbReference>
<dbReference type="PANTHER" id="PTHR40265">
    <property type="entry name" value="BLL2707 PROTEIN"/>
    <property type="match status" value="1"/>
</dbReference>
<sequence length="262" mass="28767">MSIQQPELDHVVLLLPYADLASPPTWLTDNFTLSPGGAHADGRTENRLVLFADGTYLEVIAFVNDDPTKRKGHWWDKPFGFVDYAFTTAKDFEYDALCQRLEGSGSGVSYDRPHRGGRTRPDGVEMKWDVTFPAGVERGVVPFWCHDVTPRHLRVPLDEASTTHPCGASGMAGVRAEMAEDGVERVGKALEAITGLKGIQGKDERRFEVGVPVGESKPSVRLVSGIGKGDLELSLVVRTDKEGLQDVKEKIFNGTVSILFEK</sequence>
<gene>
    <name evidence="2" type="ORF">R9X50_00142500</name>
</gene>
<protein>
    <recommendedName>
        <fullName evidence="1">Glyoxalase-like domain-containing protein</fullName>
    </recommendedName>
</protein>
<name>A0AAQ3RA24_9PEZI</name>
<evidence type="ECO:0000313" key="3">
    <source>
        <dbReference type="Proteomes" id="UP001303373"/>
    </source>
</evidence>
<dbReference type="EMBL" id="CP138581">
    <property type="protein sequence ID" value="WPG98632.1"/>
    <property type="molecule type" value="Genomic_DNA"/>
</dbReference>
<dbReference type="PANTHER" id="PTHR40265:SF1">
    <property type="entry name" value="GLYOXALASE-LIKE DOMAIN-CONTAINING PROTEIN"/>
    <property type="match status" value="1"/>
</dbReference>
<reference evidence="2 3" key="1">
    <citation type="submission" date="2023-11" db="EMBL/GenBank/DDBJ databases">
        <title>An acidophilic fungus is an integral part of prey digestion in a carnivorous sundew plant.</title>
        <authorList>
            <person name="Tsai I.J."/>
        </authorList>
    </citation>
    <scope>NUCLEOTIDE SEQUENCE [LARGE SCALE GENOMIC DNA]</scope>
    <source>
        <strain evidence="2">169a</strain>
    </source>
</reference>
<dbReference type="InterPro" id="IPR029068">
    <property type="entry name" value="Glyas_Bleomycin-R_OHBP_Dase"/>
</dbReference>
<dbReference type="Pfam" id="PF13468">
    <property type="entry name" value="Glyoxalase_3"/>
    <property type="match status" value="1"/>
</dbReference>
<dbReference type="AlphaFoldDB" id="A0AAQ3RA24"/>
<proteinExistence type="predicted"/>
<feature type="domain" description="Glyoxalase-like" evidence="1">
    <location>
        <begin position="8"/>
        <end position="181"/>
    </location>
</feature>